<dbReference type="PANTHER" id="PTHR11735">
    <property type="entry name" value="TRNA N6-ADENOSINE THREONYLCARBAMOYLTRANSFERASE"/>
    <property type="match status" value="1"/>
</dbReference>
<proteinExistence type="predicted"/>
<dbReference type="Gene3D" id="3.30.420.40">
    <property type="match status" value="2"/>
</dbReference>
<dbReference type="InterPro" id="IPR022496">
    <property type="entry name" value="T6A_TsaB"/>
</dbReference>
<comment type="caution">
    <text evidence="2">The sequence shown here is derived from an EMBL/GenBank/DDBJ whole genome shotgun (WGS) entry which is preliminary data.</text>
</comment>
<dbReference type="AlphaFoldDB" id="A0A1J5SME1"/>
<dbReference type="GO" id="GO:0005829">
    <property type="term" value="C:cytosol"/>
    <property type="evidence" value="ECO:0007669"/>
    <property type="project" value="TreeGrafter"/>
</dbReference>
<organism evidence="2">
    <name type="scientific">mine drainage metagenome</name>
    <dbReference type="NCBI Taxonomy" id="410659"/>
    <lineage>
        <taxon>unclassified sequences</taxon>
        <taxon>metagenomes</taxon>
        <taxon>ecological metagenomes</taxon>
    </lineage>
</organism>
<accession>A0A1J5SME1</accession>
<gene>
    <name evidence="2" type="primary">tsaB_2</name>
    <name evidence="2" type="ORF">GALL_87220</name>
</gene>
<dbReference type="NCBIfam" id="TIGR03725">
    <property type="entry name" value="T6A_YeaZ"/>
    <property type="match status" value="1"/>
</dbReference>
<dbReference type="InterPro" id="IPR000905">
    <property type="entry name" value="Gcp-like_dom"/>
</dbReference>
<evidence type="ECO:0000313" key="2">
    <source>
        <dbReference type="EMBL" id="OIR09115.1"/>
    </source>
</evidence>
<feature type="domain" description="Gcp-like" evidence="1">
    <location>
        <begin position="37"/>
        <end position="132"/>
    </location>
</feature>
<name>A0A1J5SME1_9ZZZZ</name>
<dbReference type="InterPro" id="IPR043129">
    <property type="entry name" value="ATPase_NBD"/>
</dbReference>
<dbReference type="GO" id="GO:0002949">
    <property type="term" value="P:tRNA threonylcarbamoyladenosine modification"/>
    <property type="evidence" value="ECO:0007669"/>
    <property type="project" value="InterPro"/>
</dbReference>
<evidence type="ECO:0000259" key="1">
    <source>
        <dbReference type="Pfam" id="PF00814"/>
    </source>
</evidence>
<protein>
    <submittedName>
        <fullName evidence="2">tRNA threonylcarbamoyladenosine biosynthesis protein TsaB</fullName>
    </submittedName>
</protein>
<dbReference type="Pfam" id="PF00814">
    <property type="entry name" value="TsaD"/>
    <property type="match status" value="1"/>
</dbReference>
<dbReference type="EMBL" id="MLJW01000028">
    <property type="protein sequence ID" value="OIR09115.1"/>
    <property type="molecule type" value="Genomic_DNA"/>
</dbReference>
<sequence>MPSADPAVLAFDCSTAACSAAVLAAGAIRAARFQALARGQAEVLMPMIAEVMAEAGLGWPQLGLIGVVVGPGTFTGLRIALAAARGMAFAAGLPVAGVTSCAAVAHGVPEAERRGHTLLVAVDGKREDLFVQPFAADLTPLAPPRALMAAEAARLAEGPVLIAGDAGPRLAEALPGARLSAAPPLPDARIVAALALAQWRAGTALPPEPLYLRPPDVTLPPGAPAA</sequence>
<dbReference type="SUPFAM" id="SSF53067">
    <property type="entry name" value="Actin-like ATPase domain"/>
    <property type="match status" value="2"/>
</dbReference>
<dbReference type="PANTHER" id="PTHR11735:SF11">
    <property type="entry name" value="TRNA THREONYLCARBAMOYLADENOSINE BIOSYNTHESIS PROTEIN TSAB"/>
    <property type="match status" value="1"/>
</dbReference>
<reference evidence="2" key="1">
    <citation type="submission" date="2016-10" db="EMBL/GenBank/DDBJ databases">
        <title>Sequence of Gallionella enrichment culture.</title>
        <authorList>
            <person name="Poehlein A."/>
            <person name="Muehling M."/>
            <person name="Daniel R."/>
        </authorList>
    </citation>
    <scope>NUCLEOTIDE SEQUENCE</scope>
</reference>